<evidence type="ECO:0000313" key="1">
    <source>
        <dbReference type="EMBL" id="AZI45277.1"/>
    </source>
</evidence>
<organism evidence="1 2">
    <name type="scientific">Deinococcus psychrotolerans</name>
    <dbReference type="NCBI Taxonomy" id="2489213"/>
    <lineage>
        <taxon>Bacteria</taxon>
        <taxon>Thermotogati</taxon>
        <taxon>Deinococcota</taxon>
        <taxon>Deinococci</taxon>
        <taxon>Deinococcales</taxon>
        <taxon>Deinococcaceae</taxon>
        <taxon>Deinococcus</taxon>
    </lineage>
</organism>
<sequence length="125" mass="12956">MTPATPSRPPPVVIGGIVGTPPPSATVDGPEQSWLEVTALTAPRPETGGPCTAAATERPDHRIAIDPVACSGTSMAVITVTEASGRVSHQFVGPQRLVITQRGQGQPVAEPTFTLSVEGQQIWPK</sequence>
<dbReference type="EMBL" id="CP034188">
    <property type="protein sequence ID" value="AZI45277.1"/>
    <property type="molecule type" value="Genomic_DNA"/>
</dbReference>
<protein>
    <submittedName>
        <fullName evidence="1">Uncharacterized protein</fullName>
    </submittedName>
</protein>
<dbReference type="Proteomes" id="UP000276417">
    <property type="component" value="Plasmid unnamed4"/>
</dbReference>
<dbReference type="AlphaFoldDB" id="A0A3G8YLY6"/>
<name>A0A3G8YLY6_9DEIO</name>
<geneLocation type="plasmid" evidence="1 2">
    <name>unnamed4</name>
</geneLocation>
<accession>A0A3G8YLY6</accession>
<dbReference type="KEGG" id="dph:EHF33_20415"/>
<gene>
    <name evidence="1" type="ORF">EHF33_20415</name>
</gene>
<proteinExistence type="predicted"/>
<reference evidence="1 2" key="1">
    <citation type="submission" date="2018-11" db="EMBL/GenBank/DDBJ databases">
        <title>Deinococcus shelandsis sp. nov., isolated from South Shetland Islands soil of Antarctica.</title>
        <authorList>
            <person name="Tian J."/>
        </authorList>
    </citation>
    <scope>NUCLEOTIDE SEQUENCE [LARGE SCALE GENOMIC DNA]</scope>
    <source>
        <strain evidence="1 2">S14-83T</strain>
        <plasmid evidence="1 2">unnamed4</plasmid>
    </source>
</reference>
<keyword evidence="1" id="KW-0614">Plasmid</keyword>
<dbReference type="RefSeq" id="WP_124875725.1">
    <property type="nucleotide sequence ID" value="NZ_CP034188.1"/>
</dbReference>
<evidence type="ECO:0000313" key="2">
    <source>
        <dbReference type="Proteomes" id="UP000276417"/>
    </source>
</evidence>
<keyword evidence="2" id="KW-1185">Reference proteome</keyword>